<protein>
    <submittedName>
        <fullName evidence="5">Uncharacterized protein</fullName>
    </submittedName>
</protein>
<dbReference type="EMBL" id="LR746270">
    <property type="protein sequence ID" value="CAA7399879.1"/>
    <property type="molecule type" value="Genomic_DNA"/>
</dbReference>
<proteinExistence type="inferred from homology"/>
<reference evidence="5" key="1">
    <citation type="submission" date="2020-02" db="EMBL/GenBank/DDBJ databases">
        <authorList>
            <person name="Scholz U."/>
            <person name="Mascher M."/>
            <person name="Fiebig A."/>
        </authorList>
    </citation>
    <scope>NUCLEOTIDE SEQUENCE</scope>
</reference>
<gene>
    <name evidence="5" type="ORF">SI8410_07010549</name>
</gene>
<dbReference type="InterPro" id="IPR027935">
    <property type="entry name" value="Di19_C"/>
</dbReference>
<evidence type="ECO:0000256" key="2">
    <source>
        <dbReference type="SAM" id="MobiDB-lite"/>
    </source>
</evidence>
<evidence type="ECO:0000259" key="4">
    <source>
        <dbReference type="Pfam" id="PF14571"/>
    </source>
</evidence>
<dbReference type="Proteomes" id="UP000663760">
    <property type="component" value="Chromosome 7"/>
</dbReference>
<evidence type="ECO:0000256" key="1">
    <source>
        <dbReference type="ARBA" id="ARBA00007109"/>
    </source>
</evidence>
<feature type="compositionally biased region" description="Polar residues" evidence="2">
    <location>
        <begin position="172"/>
        <end position="186"/>
    </location>
</feature>
<comment type="similarity">
    <text evidence="1">Belongs to the Di19 family.</text>
</comment>
<dbReference type="Pfam" id="PF14571">
    <property type="entry name" value="Di19_C"/>
    <property type="match status" value="1"/>
</dbReference>
<feature type="domain" description="Di19 C-terminal" evidence="4">
    <location>
        <begin position="127"/>
        <end position="229"/>
    </location>
</feature>
<dbReference type="InterPro" id="IPR033347">
    <property type="entry name" value="Di19"/>
</dbReference>
<feature type="domain" description="Di19 zinc-binding" evidence="3">
    <location>
        <begin position="43"/>
        <end position="95"/>
    </location>
</feature>
<dbReference type="OrthoDB" id="6270329at2759"/>
<dbReference type="PANTHER" id="PTHR31875">
    <property type="entry name" value="PROTEIN DEHYDRATION-INDUCED 19"/>
    <property type="match status" value="1"/>
</dbReference>
<feature type="region of interest" description="Disordered" evidence="2">
    <location>
        <begin position="172"/>
        <end position="195"/>
    </location>
</feature>
<keyword evidence="6" id="KW-1185">Reference proteome</keyword>
<dbReference type="AlphaFoldDB" id="A0A7I8KPX5"/>
<evidence type="ECO:0000259" key="3">
    <source>
        <dbReference type="Pfam" id="PF05605"/>
    </source>
</evidence>
<dbReference type="InterPro" id="IPR008598">
    <property type="entry name" value="Di19_Zn-bd"/>
</dbReference>
<evidence type="ECO:0000313" key="5">
    <source>
        <dbReference type="EMBL" id="CAA7399879.1"/>
    </source>
</evidence>
<accession>A0A7I8KPX5</accession>
<dbReference type="Pfam" id="PF05605">
    <property type="entry name" value="zf-Di19"/>
    <property type="match status" value="1"/>
</dbReference>
<evidence type="ECO:0000313" key="6">
    <source>
        <dbReference type="Proteomes" id="UP000663760"/>
    </source>
</evidence>
<name>A0A7I8KPX5_SPIIN</name>
<sequence>MEDQSWRRFSALSRRHQGAFQPRIDLYMGFGDVDSGADDSLAEFACPFCFEDFDIVGLCGHIDDEHRGEAKNEVFLGHGNLVGVDMVGHITMQHGNLFKISFILSHYYYYYFKKKFGLSAILIDSPLSLLKKELREGHVQSLLGEFSRIVAPSSAAPDPLLSSFISNLPTKDSTKPVQLQASGEGSQRSKKLEDNRVAKSIEQEALSVKDKEEKARKSRFVRELVLSAMLHVTTL</sequence>
<organism evidence="5 6">
    <name type="scientific">Spirodela intermedia</name>
    <name type="common">Intermediate duckweed</name>
    <dbReference type="NCBI Taxonomy" id="51605"/>
    <lineage>
        <taxon>Eukaryota</taxon>
        <taxon>Viridiplantae</taxon>
        <taxon>Streptophyta</taxon>
        <taxon>Embryophyta</taxon>
        <taxon>Tracheophyta</taxon>
        <taxon>Spermatophyta</taxon>
        <taxon>Magnoliopsida</taxon>
        <taxon>Liliopsida</taxon>
        <taxon>Araceae</taxon>
        <taxon>Lemnoideae</taxon>
        <taxon>Spirodela</taxon>
    </lineage>
</organism>
<dbReference type="PANTHER" id="PTHR31875:SF26">
    <property type="entry name" value="PROTEIN DEHYDRATION-INDUCED 19-RELATED"/>
    <property type="match status" value="1"/>
</dbReference>